<accession>A0A1T4ZY29</accession>
<dbReference type="RefSeq" id="WP_079682005.1">
    <property type="nucleotide sequence ID" value="NZ_FUYQ01000001.1"/>
</dbReference>
<dbReference type="PANTHER" id="PTHR48094">
    <property type="entry name" value="PROTEIN/NUCLEIC ACID DEGLYCASE DJ-1-RELATED"/>
    <property type="match status" value="1"/>
</dbReference>
<dbReference type="Proteomes" id="UP000190852">
    <property type="component" value="Unassembled WGS sequence"/>
</dbReference>
<keyword evidence="4" id="KW-1185">Reference proteome</keyword>
<dbReference type="GO" id="GO:0005737">
    <property type="term" value="C:cytoplasm"/>
    <property type="evidence" value="ECO:0007669"/>
    <property type="project" value="TreeGrafter"/>
</dbReference>
<keyword evidence="1" id="KW-0677">Repeat</keyword>
<dbReference type="EMBL" id="FUYQ01000001">
    <property type="protein sequence ID" value="SKB27622.1"/>
    <property type="molecule type" value="Genomic_DNA"/>
</dbReference>
<evidence type="ECO:0000259" key="2">
    <source>
        <dbReference type="Pfam" id="PF01965"/>
    </source>
</evidence>
<dbReference type="PANTHER" id="PTHR48094:SF12">
    <property type="entry name" value="PARKINSON DISEASE PROTEIN 7 HOMOLOG"/>
    <property type="match status" value="1"/>
</dbReference>
<proteinExistence type="predicted"/>
<evidence type="ECO:0000313" key="3">
    <source>
        <dbReference type="EMBL" id="SKB27622.1"/>
    </source>
</evidence>
<feature type="domain" description="DJ-1/PfpI" evidence="2">
    <location>
        <begin position="2"/>
        <end position="164"/>
    </location>
</feature>
<dbReference type="Gene3D" id="3.40.50.880">
    <property type="match status" value="1"/>
</dbReference>
<dbReference type="Pfam" id="PF01965">
    <property type="entry name" value="DJ-1_PfpI"/>
    <property type="match status" value="1"/>
</dbReference>
<dbReference type="CDD" id="cd03135">
    <property type="entry name" value="GATase1_DJ-1"/>
    <property type="match status" value="1"/>
</dbReference>
<reference evidence="4" key="1">
    <citation type="submission" date="2017-02" db="EMBL/GenBank/DDBJ databases">
        <authorList>
            <person name="Varghese N."/>
            <person name="Submissions S."/>
        </authorList>
    </citation>
    <scope>NUCLEOTIDE SEQUENCE [LARGE SCALE GENOMIC DNA]</scope>
    <source>
        <strain evidence="4">DSM 24967</strain>
    </source>
</reference>
<evidence type="ECO:0000313" key="4">
    <source>
        <dbReference type="Proteomes" id="UP000190852"/>
    </source>
</evidence>
<dbReference type="AlphaFoldDB" id="A0A1T4ZY29"/>
<dbReference type="InterPro" id="IPR006287">
    <property type="entry name" value="DJ-1"/>
</dbReference>
<name>A0A1T4ZY29_9BACT</name>
<dbReference type="InterPro" id="IPR029062">
    <property type="entry name" value="Class_I_gatase-like"/>
</dbReference>
<evidence type="ECO:0000256" key="1">
    <source>
        <dbReference type="ARBA" id="ARBA00022737"/>
    </source>
</evidence>
<dbReference type="SUPFAM" id="SSF52317">
    <property type="entry name" value="Class I glutamine amidotransferase-like"/>
    <property type="match status" value="1"/>
</dbReference>
<sequence length="181" mass="18795">MKKAVVFIATGFEEIEAIGTIDVLRRGGIDVTISSITGSKTITGAHGISMKSDVLFNEMDYNDFDAFILPGGMPGATNLNAHVPLKELLINQYKEGKVIAAICAAPLVLGGLGLLRGKSVTCYPGFEPKLIEATPSGGPVEVDGNVITGKGPGLVFHFALSILKALKGDAVAEEVASGLLL</sequence>
<gene>
    <name evidence="3" type="ORF">SAMN05660349_00254</name>
</gene>
<dbReference type="FunFam" id="3.40.50.880:FF:000015">
    <property type="entry name" value="Protein DJ-1 homolog C"/>
    <property type="match status" value="1"/>
</dbReference>
<dbReference type="InterPro" id="IPR002818">
    <property type="entry name" value="DJ-1/PfpI"/>
</dbReference>
<organism evidence="3 4">
    <name type="scientific">Parabacteroides chartae</name>
    <dbReference type="NCBI Taxonomy" id="1037355"/>
    <lineage>
        <taxon>Bacteria</taxon>
        <taxon>Pseudomonadati</taxon>
        <taxon>Bacteroidota</taxon>
        <taxon>Bacteroidia</taxon>
        <taxon>Bacteroidales</taxon>
        <taxon>Tannerellaceae</taxon>
        <taxon>Parabacteroides</taxon>
    </lineage>
</organism>
<protein>
    <submittedName>
        <fullName evidence="3">4-methyl-5(B-hydroxyethyl)-thiazole monophosphate biosynthesis</fullName>
    </submittedName>
</protein>
<dbReference type="NCBIfam" id="TIGR01383">
    <property type="entry name" value="not_thiJ"/>
    <property type="match status" value="1"/>
</dbReference>
<dbReference type="InterPro" id="IPR050325">
    <property type="entry name" value="Prot/Nucl_acid_deglycase"/>
</dbReference>